<dbReference type="EMBL" id="QRBE01000004">
    <property type="protein sequence ID" value="RDS82090.1"/>
    <property type="molecule type" value="Genomic_DNA"/>
</dbReference>
<dbReference type="AlphaFoldDB" id="A0A370X1D3"/>
<keyword evidence="7" id="KW-1185">Reference proteome</keyword>
<name>A0A370X1D3_9GAMM</name>
<organism evidence="6 7">
    <name type="scientific">Dyella monticola</name>
    <dbReference type="NCBI Taxonomy" id="1927958"/>
    <lineage>
        <taxon>Bacteria</taxon>
        <taxon>Pseudomonadati</taxon>
        <taxon>Pseudomonadota</taxon>
        <taxon>Gammaproteobacteria</taxon>
        <taxon>Lysobacterales</taxon>
        <taxon>Rhodanobacteraceae</taxon>
        <taxon>Dyella</taxon>
    </lineage>
</organism>
<evidence type="ECO:0000256" key="4">
    <source>
        <dbReference type="ARBA" id="ARBA00023186"/>
    </source>
</evidence>
<reference evidence="6 7" key="1">
    <citation type="submission" date="2018-07" db="EMBL/GenBank/DDBJ databases">
        <title>Dyella monticola sp. nov. and Dyella psychrodurans sp. nov. isolated from monsoon evergreen broad-leaved forest soil of Dinghu Mountain, China.</title>
        <authorList>
            <person name="Gao Z."/>
            <person name="Qiu L."/>
        </authorList>
    </citation>
    <scope>NUCLEOTIDE SEQUENCE [LARGE SCALE GENOMIC DNA]</scope>
    <source>
        <strain evidence="6 7">4G-K06</strain>
    </source>
</reference>
<comment type="caution">
    <text evidence="6">The sequence shown here is derived from an EMBL/GenBank/DDBJ whole genome shotgun (WGS) entry which is preliminary data.</text>
</comment>
<evidence type="ECO:0000256" key="5">
    <source>
        <dbReference type="ARBA" id="ARBA00093797"/>
    </source>
</evidence>
<evidence type="ECO:0000313" key="6">
    <source>
        <dbReference type="EMBL" id="RDS82090.1"/>
    </source>
</evidence>
<dbReference type="Pfam" id="PF05400">
    <property type="entry name" value="FliT"/>
    <property type="match status" value="1"/>
</dbReference>
<proteinExistence type="predicted"/>
<evidence type="ECO:0000256" key="3">
    <source>
        <dbReference type="ARBA" id="ARBA00022795"/>
    </source>
</evidence>
<dbReference type="Proteomes" id="UP000254258">
    <property type="component" value="Unassembled WGS sequence"/>
</dbReference>
<comment type="subcellular location">
    <subcellularLocation>
        <location evidence="1">Cytoplasm</location>
        <location evidence="1">Cytosol</location>
    </subcellularLocation>
</comment>
<sequence>MNEAAPANLERALQLTLEMLDAAAGSNWDRVSQLDAERERHLHQRRAGPLNENDRQIVAALRRHNQTLLAHAEAARATFKQQLEQHHYNHRALRSYISSSR</sequence>
<dbReference type="Gene3D" id="1.20.58.380">
    <property type="entry name" value="Flagellar protein flit"/>
    <property type="match status" value="1"/>
</dbReference>
<keyword evidence="4" id="KW-0143">Chaperone</keyword>
<gene>
    <name evidence="6" type="ORF">DWU98_08530</name>
</gene>
<keyword evidence="3" id="KW-1005">Bacterial flagellum biogenesis</keyword>
<dbReference type="RefSeq" id="WP_115495146.1">
    <property type="nucleotide sequence ID" value="NZ_QRBE01000004.1"/>
</dbReference>
<evidence type="ECO:0000256" key="2">
    <source>
        <dbReference type="ARBA" id="ARBA00022490"/>
    </source>
</evidence>
<dbReference type="OrthoDB" id="5957462at2"/>
<accession>A0A370X1D3</accession>
<protein>
    <recommendedName>
        <fullName evidence="5">Flagellar protein FliT</fullName>
    </recommendedName>
</protein>
<keyword evidence="2" id="KW-0963">Cytoplasm</keyword>
<evidence type="ECO:0000313" key="7">
    <source>
        <dbReference type="Proteomes" id="UP000254258"/>
    </source>
</evidence>
<evidence type="ECO:0000256" key="1">
    <source>
        <dbReference type="ARBA" id="ARBA00004514"/>
    </source>
</evidence>
<dbReference type="InterPro" id="IPR008622">
    <property type="entry name" value="FliT"/>
</dbReference>